<name>A0ACB9RBX7_9MYRT</name>
<comment type="caution">
    <text evidence="1">The sequence shown here is derived from an EMBL/GenBank/DDBJ whole genome shotgun (WGS) entry which is preliminary data.</text>
</comment>
<protein>
    <submittedName>
        <fullName evidence="1">Uncharacterized protein</fullName>
    </submittedName>
</protein>
<dbReference type="EMBL" id="CM042883">
    <property type="protein sequence ID" value="KAI4375962.1"/>
    <property type="molecule type" value="Genomic_DNA"/>
</dbReference>
<dbReference type="Proteomes" id="UP001057402">
    <property type="component" value="Chromosome 4"/>
</dbReference>
<reference evidence="2" key="1">
    <citation type="journal article" date="2023" name="Front. Plant Sci.">
        <title>Chromosomal-level genome assembly of Melastoma candidum provides insights into trichome evolution.</title>
        <authorList>
            <person name="Zhong Y."/>
            <person name="Wu W."/>
            <person name="Sun C."/>
            <person name="Zou P."/>
            <person name="Liu Y."/>
            <person name="Dai S."/>
            <person name="Zhou R."/>
        </authorList>
    </citation>
    <scope>NUCLEOTIDE SEQUENCE [LARGE SCALE GENOMIC DNA]</scope>
</reference>
<proteinExistence type="predicted"/>
<evidence type="ECO:0000313" key="2">
    <source>
        <dbReference type="Proteomes" id="UP001057402"/>
    </source>
</evidence>
<accession>A0ACB9RBX7</accession>
<sequence>MDDGGGVSWYEGEESPLRVVCGGPAEHWTDALPIGNGRLGAMVWGGIASELIQLNEDTLWTGMPGNYTDPDAPKALSDVRGLVDDGRFAEATTAASNLLGKPSEVYQLLGDLKLDFDHGHLSYARDSYSRELDLSTATVTVSYSVDDVRFTREHFCSHPHQVIVSKLSASKPGSLSFTVALTSQLLHQSHVRDEKQIVMEGSCPSERLPPPTSKLEDGPRGIRFCSILDLEISEDNGIISVVDGNKLKVDGSSWAILRLVASSSFDGPFTKPADSGKDPVAESLTTLRTVKNVSYSELYLRHLKDFQTLFGRVSFRLWNSDFGARTDDASRITADRVKSFQQDEDPSLVALLFQFGRYLLISSSRPGTRVANLQGIWNKDLRPKWDSTPHMNINLEMNYWPALPCNLAECQEPLFDFISSLSLNGKNTAEVNYRAKGWVAHHKTDIWAKSSPVQGDVVWAFWPMGGAWLCTHLWEHYTYTLDKDFLKMKAYPLLEGCAHFLLDWLIKGPDGYLETNPSTSPEHEFIAPDGKLAAVSYSTTMDMELIRGVFYAVSAAAEILGKSETDLVKSVRKAQTRTRPTKIAWDGSIMEWALDFDDPEVHHRHLSHLFGLFPGHTITLEDTPDLCKAAEKSLYKRGEEGPGWSMMWKAALWAHLENSEHAYRMVKRLFNLVDPDHEVEFHGGLYSNLFAAHPPFQIDANFGFTAAISEMLVQSTGEDLYLLSALPRDKWPSGVVKGLRARGGVTVNISWREGLLLGVDMWSDGETSIVKLHYGGTHSGVQIVSGECHAFDGDLRLIKKTSLMH</sequence>
<gene>
    <name evidence="1" type="ORF">MLD38_013769</name>
</gene>
<organism evidence="1 2">
    <name type="scientific">Melastoma candidum</name>
    <dbReference type="NCBI Taxonomy" id="119954"/>
    <lineage>
        <taxon>Eukaryota</taxon>
        <taxon>Viridiplantae</taxon>
        <taxon>Streptophyta</taxon>
        <taxon>Embryophyta</taxon>
        <taxon>Tracheophyta</taxon>
        <taxon>Spermatophyta</taxon>
        <taxon>Magnoliopsida</taxon>
        <taxon>eudicotyledons</taxon>
        <taxon>Gunneridae</taxon>
        <taxon>Pentapetalae</taxon>
        <taxon>rosids</taxon>
        <taxon>malvids</taxon>
        <taxon>Myrtales</taxon>
        <taxon>Melastomataceae</taxon>
        <taxon>Melastomatoideae</taxon>
        <taxon>Melastomateae</taxon>
        <taxon>Melastoma</taxon>
    </lineage>
</organism>
<keyword evidence="2" id="KW-1185">Reference proteome</keyword>
<evidence type="ECO:0000313" key="1">
    <source>
        <dbReference type="EMBL" id="KAI4375962.1"/>
    </source>
</evidence>